<dbReference type="SUPFAM" id="SSF54506">
    <property type="entry name" value="Diaminopimelate epimerase-like"/>
    <property type="match status" value="1"/>
</dbReference>
<sequence>MKTLKVLDMHTAGEPVRIFIQGMPALAGNTVLEQRRDALENHDWVRQLLMQEPRGHADMYGVWPVRPGHPEAALAVLFTHNGGYSTMCGHATIALGRFALEQGLVPAQVPLTRFVLECPCGPVEVEVEVNEQGQTGEVAFASVPAFVYQRDVRIELPGFGLIRVDISYGGAFYALLPAARLGLNLATTPYEQLVAAGRLITNTLRAQFSIQHPDEPDLGFLYGTILTDEEQPVCQTGPHPVSYNLCIFGDGQVDRSPTGSGVTARMALAWAKGELQAGQVREYRGLSGQGFRASLHSIDEARQQVRVRVSGRGYPVGQAEFIWDEADPLGTGLSIPTRLNQLWTS</sequence>
<organism evidence="2 3">
    <name type="scientific">Balneatrix alpica</name>
    <dbReference type="NCBI Taxonomy" id="75684"/>
    <lineage>
        <taxon>Bacteria</taxon>
        <taxon>Pseudomonadati</taxon>
        <taxon>Pseudomonadota</taxon>
        <taxon>Gammaproteobacteria</taxon>
        <taxon>Oceanospirillales</taxon>
        <taxon>Balneatrichaceae</taxon>
        <taxon>Balneatrix</taxon>
    </lineage>
</organism>
<comment type="similarity">
    <text evidence="1">Belongs to the proline racemase family.</text>
</comment>
<dbReference type="PANTHER" id="PTHR33442:SF1">
    <property type="entry name" value="TRANS-3-HYDROXY-L-PROLINE DEHYDRATASE"/>
    <property type="match status" value="1"/>
</dbReference>
<comment type="caution">
    <text evidence="2">The sequence shown here is derived from an EMBL/GenBank/DDBJ whole genome shotgun (WGS) entry which is preliminary data.</text>
</comment>
<proteinExistence type="inferred from homology"/>
<dbReference type="Gene3D" id="3.10.310.10">
    <property type="entry name" value="Diaminopimelate Epimerase, Chain A, domain 1"/>
    <property type="match status" value="2"/>
</dbReference>
<name>A0ABV5ZF28_9GAMM</name>
<protein>
    <submittedName>
        <fullName evidence="2">Proline racemase family protein</fullName>
    </submittedName>
</protein>
<dbReference type="PANTHER" id="PTHR33442">
    <property type="entry name" value="TRANS-3-HYDROXY-L-PROLINE DEHYDRATASE"/>
    <property type="match status" value="1"/>
</dbReference>
<reference evidence="2 3" key="1">
    <citation type="submission" date="2024-09" db="EMBL/GenBank/DDBJ databases">
        <authorList>
            <person name="Sun Q."/>
            <person name="Mori K."/>
        </authorList>
    </citation>
    <scope>NUCLEOTIDE SEQUENCE [LARGE SCALE GENOMIC DNA]</scope>
    <source>
        <strain evidence="2 3">ATCC 51285</strain>
    </source>
</reference>
<dbReference type="Proteomes" id="UP001589628">
    <property type="component" value="Unassembled WGS sequence"/>
</dbReference>
<evidence type="ECO:0000256" key="1">
    <source>
        <dbReference type="ARBA" id="ARBA00007529"/>
    </source>
</evidence>
<evidence type="ECO:0000313" key="2">
    <source>
        <dbReference type="EMBL" id="MFB9886724.1"/>
    </source>
</evidence>
<dbReference type="InterPro" id="IPR008794">
    <property type="entry name" value="Pro_racemase_fam"/>
</dbReference>
<dbReference type="SFLD" id="SFLDS00028">
    <property type="entry name" value="Proline_Racemase"/>
    <property type="match status" value="1"/>
</dbReference>
<dbReference type="EMBL" id="JBHLZN010000003">
    <property type="protein sequence ID" value="MFB9886724.1"/>
    <property type="molecule type" value="Genomic_DNA"/>
</dbReference>
<keyword evidence="3" id="KW-1185">Reference proteome</keyword>
<accession>A0ABV5ZF28</accession>
<dbReference type="RefSeq" id="WP_027312423.1">
    <property type="nucleotide sequence ID" value="NZ_JBHLZN010000003.1"/>
</dbReference>
<gene>
    <name evidence="2" type="ORF">ACFFLH_09900</name>
</gene>
<evidence type="ECO:0000313" key="3">
    <source>
        <dbReference type="Proteomes" id="UP001589628"/>
    </source>
</evidence>
<dbReference type="PIRSF" id="PIRSF029792">
    <property type="entry name" value="Pro_racemase"/>
    <property type="match status" value="1"/>
</dbReference>
<dbReference type="Pfam" id="PF05544">
    <property type="entry name" value="Pro_racemase"/>
    <property type="match status" value="1"/>
</dbReference>